<protein>
    <recommendedName>
        <fullName evidence="4">Ubiquitin-like protease family profile domain-containing protein</fullName>
    </recommendedName>
</protein>
<dbReference type="SUPFAM" id="SSF54001">
    <property type="entry name" value="Cysteine proteinases"/>
    <property type="match status" value="1"/>
</dbReference>
<keyword evidence="3" id="KW-1185">Reference proteome</keyword>
<evidence type="ECO:0000313" key="2">
    <source>
        <dbReference type="EMBL" id="KAF2105713.1"/>
    </source>
</evidence>
<dbReference type="AlphaFoldDB" id="A0A6A5YFL2"/>
<feature type="region of interest" description="Disordered" evidence="1">
    <location>
        <begin position="350"/>
        <end position="393"/>
    </location>
</feature>
<dbReference type="Proteomes" id="UP000799770">
    <property type="component" value="Unassembled WGS sequence"/>
</dbReference>
<dbReference type="EMBL" id="ML977373">
    <property type="protein sequence ID" value="KAF2105713.1"/>
    <property type="molecule type" value="Genomic_DNA"/>
</dbReference>
<evidence type="ECO:0000256" key="1">
    <source>
        <dbReference type="SAM" id="MobiDB-lite"/>
    </source>
</evidence>
<evidence type="ECO:0000313" key="3">
    <source>
        <dbReference type="Proteomes" id="UP000799770"/>
    </source>
</evidence>
<evidence type="ECO:0008006" key="4">
    <source>
        <dbReference type="Google" id="ProtNLM"/>
    </source>
</evidence>
<reference evidence="2" key="1">
    <citation type="journal article" date="2020" name="Stud. Mycol.">
        <title>101 Dothideomycetes genomes: a test case for predicting lifestyles and emergence of pathogens.</title>
        <authorList>
            <person name="Haridas S."/>
            <person name="Albert R."/>
            <person name="Binder M."/>
            <person name="Bloem J."/>
            <person name="Labutti K."/>
            <person name="Salamov A."/>
            <person name="Andreopoulos B."/>
            <person name="Baker S."/>
            <person name="Barry K."/>
            <person name="Bills G."/>
            <person name="Bluhm B."/>
            <person name="Cannon C."/>
            <person name="Castanera R."/>
            <person name="Culley D."/>
            <person name="Daum C."/>
            <person name="Ezra D."/>
            <person name="Gonzalez J."/>
            <person name="Henrissat B."/>
            <person name="Kuo A."/>
            <person name="Liang C."/>
            <person name="Lipzen A."/>
            <person name="Lutzoni F."/>
            <person name="Magnuson J."/>
            <person name="Mondo S."/>
            <person name="Nolan M."/>
            <person name="Ohm R."/>
            <person name="Pangilinan J."/>
            <person name="Park H.-J."/>
            <person name="Ramirez L."/>
            <person name="Alfaro M."/>
            <person name="Sun H."/>
            <person name="Tritt A."/>
            <person name="Yoshinaga Y."/>
            <person name="Zwiers L.-H."/>
            <person name="Turgeon B."/>
            <person name="Goodwin S."/>
            <person name="Spatafora J."/>
            <person name="Crous P."/>
            <person name="Grigoriev I."/>
        </authorList>
    </citation>
    <scope>NUCLEOTIDE SEQUENCE</scope>
    <source>
        <strain evidence="2">CBS 627.86</strain>
    </source>
</reference>
<proteinExistence type="predicted"/>
<accession>A0A6A5YFL2</accession>
<feature type="compositionally biased region" description="Polar residues" evidence="1">
    <location>
        <begin position="1"/>
        <end position="15"/>
    </location>
</feature>
<organism evidence="2 3">
    <name type="scientific">Lophiotrema nucula</name>
    <dbReference type="NCBI Taxonomy" id="690887"/>
    <lineage>
        <taxon>Eukaryota</taxon>
        <taxon>Fungi</taxon>
        <taxon>Dikarya</taxon>
        <taxon>Ascomycota</taxon>
        <taxon>Pezizomycotina</taxon>
        <taxon>Dothideomycetes</taxon>
        <taxon>Pleosporomycetidae</taxon>
        <taxon>Pleosporales</taxon>
        <taxon>Lophiotremataceae</taxon>
        <taxon>Lophiotrema</taxon>
    </lineage>
</organism>
<name>A0A6A5YFL2_9PLEO</name>
<gene>
    <name evidence="2" type="ORF">BDV96DRAFT_357245</name>
</gene>
<feature type="region of interest" description="Disordered" evidence="1">
    <location>
        <begin position="1"/>
        <end position="23"/>
    </location>
</feature>
<sequence length="393" mass="42775">MASLSNTNIGDNSTDGGPPRVVSEDVQSTLPGHYFFSEVMCLGIWDAKQLFGASLDVQGILVIDPLVAKAVETYYHDWVAGVPLDPEVLQSLIPALKRARFALIVLHDAAAERPTGHVLNGGRHFSLLLVDTEYRNIIHYDSANNFNSNVAEFWKANMESVNPGAWSLCFQDSAPTWFQFAGPVPQPVHHPQIVSGDCGPAVLWCLRQLLLRIVSCQGGNFYLRSFPYPSNNPNWENSLHSGSIDYSLEDWQDRFHALFERGRMFQCTLSVQRSIENAPKGQILPANVVQNVKASSAVTPEPGSGGLVVEPVIEEDEVATGGGVEIKVEEEEDAVVNTLLVDDGVDSVIGDDPASNVGGDVAADVREHGDTDEPPLISPGRPYDDLELYADPS</sequence>
<dbReference type="InterPro" id="IPR038765">
    <property type="entry name" value="Papain-like_cys_pep_sf"/>
</dbReference>
<dbReference type="Gene3D" id="3.40.395.10">
    <property type="entry name" value="Adenoviral Proteinase, Chain A"/>
    <property type="match status" value="1"/>
</dbReference>